<dbReference type="Proteomes" id="UP000078534">
    <property type="component" value="Unassembled WGS sequence"/>
</dbReference>
<dbReference type="SUPFAM" id="SSF100950">
    <property type="entry name" value="NagB/RpiA/CoA transferase-like"/>
    <property type="match status" value="1"/>
</dbReference>
<dbReference type="InterPro" id="IPR037171">
    <property type="entry name" value="NagB/RpiA_transferase-like"/>
</dbReference>
<evidence type="ECO:0000313" key="7">
    <source>
        <dbReference type="Proteomes" id="UP000078534"/>
    </source>
</evidence>
<feature type="domain" description="Sugar-binding" evidence="5">
    <location>
        <begin position="64"/>
        <end position="310"/>
    </location>
</feature>
<reference evidence="7" key="1">
    <citation type="submission" date="2016-04" db="EMBL/GenBank/DDBJ databases">
        <authorList>
            <person name="Lyu Z."/>
            <person name="Lyu W."/>
        </authorList>
    </citation>
    <scope>NUCLEOTIDE SEQUENCE [LARGE SCALE GENOMIC DNA]</scope>
    <source>
        <strain evidence="7">C44</strain>
    </source>
</reference>
<dbReference type="PANTHER" id="PTHR34294:SF1">
    <property type="entry name" value="TRANSCRIPTIONAL REGULATOR LSRR"/>
    <property type="match status" value="1"/>
</dbReference>
<dbReference type="AlphaFoldDB" id="A0A179T2F6"/>
<keyword evidence="4" id="KW-0804">Transcription</keyword>
<keyword evidence="2" id="KW-0805">Transcription regulation</keyword>
<accession>A0A179T2F6</accession>
<dbReference type="Pfam" id="PF04198">
    <property type="entry name" value="Sugar-bind"/>
    <property type="match status" value="1"/>
</dbReference>
<proteinExistence type="inferred from homology"/>
<dbReference type="Gene3D" id="3.40.50.1360">
    <property type="match status" value="1"/>
</dbReference>
<evidence type="ECO:0000256" key="2">
    <source>
        <dbReference type="ARBA" id="ARBA00023015"/>
    </source>
</evidence>
<dbReference type="InterPro" id="IPR051054">
    <property type="entry name" value="SorC_transcr_regulators"/>
</dbReference>
<protein>
    <submittedName>
        <fullName evidence="6">RNA polymerase subunit sigma-70</fullName>
    </submittedName>
</protein>
<dbReference type="RefSeq" id="WP_066329797.1">
    <property type="nucleotide sequence ID" value="NZ_LWSG01000008.1"/>
</dbReference>
<dbReference type="GO" id="GO:0003677">
    <property type="term" value="F:DNA binding"/>
    <property type="evidence" value="ECO:0007669"/>
    <property type="project" value="UniProtKB-KW"/>
</dbReference>
<dbReference type="EMBL" id="LWSG01000008">
    <property type="protein sequence ID" value="OAS87618.1"/>
    <property type="molecule type" value="Genomic_DNA"/>
</dbReference>
<dbReference type="Pfam" id="PF13384">
    <property type="entry name" value="HTH_23"/>
    <property type="match status" value="1"/>
</dbReference>
<dbReference type="GO" id="GO:0030246">
    <property type="term" value="F:carbohydrate binding"/>
    <property type="evidence" value="ECO:0007669"/>
    <property type="project" value="InterPro"/>
</dbReference>
<keyword evidence="3" id="KW-0238">DNA-binding</keyword>
<dbReference type="Gene3D" id="1.10.10.60">
    <property type="entry name" value="Homeodomain-like"/>
    <property type="match status" value="1"/>
</dbReference>
<evidence type="ECO:0000256" key="3">
    <source>
        <dbReference type="ARBA" id="ARBA00023125"/>
    </source>
</evidence>
<evidence type="ECO:0000256" key="4">
    <source>
        <dbReference type="ARBA" id="ARBA00023163"/>
    </source>
</evidence>
<comment type="similarity">
    <text evidence="1">Belongs to the SorC transcriptional regulatory family.</text>
</comment>
<dbReference type="STRING" id="152268.A6K24_19435"/>
<evidence type="ECO:0000259" key="5">
    <source>
        <dbReference type="Pfam" id="PF04198"/>
    </source>
</evidence>
<evidence type="ECO:0000256" key="1">
    <source>
        <dbReference type="ARBA" id="ARBA00010466"/>
    </source>
</evidence>
<comment type="caution">
    <text evidence="6">The sequence shown here is derived from an EMBL/GenBank/DDBJ whole genome shotgun (WGS) entry which is preliminary data.</text>
</comment>
<dbReference type="PANTHER" id="PTHR34294">
    <property type="entry name" value="TRANSCRIPTIONAL REGULATOR-RELATED"/>
    <property type="match status" value="1"/>
</dbReference>
<dbReference type="InterPro" id="IPR013324">
    <property type="entry name" value="RNA_pol_sigma_r3/r4-like"/>
</dbReference>
<dbReference type="InterPro" id="IPR007324">
    <property type="entry name" value="Sugar-bd_dom_put"/>
</dbReference>
<keyword evidence="7" id="KW-1185">Reference proteome</keyword>
<name>A0A179T2F6_9BACI</name>
<dbReference type="SUPFAM" id="SSF88659">
    <property type="entry name" value="Sigma3 and sigma4 domains of RNA polymerase sigma factors"/>
    <property type="match status" value="1"/>
</dbReference>
<dbReference type="OrthoDB" id="58802at2"/>
<gene>
    <name evidence="6" type="ORF">A6K24_19435</name>
</gene>
<evidence type="ECO:0000313" key="6">
    <source>
        <dbReference type="EMBL" id="OAS87618.1"/>
    </source>
</evidence>
<sequence>MEKDKLNKIIEVARLYYQLDYSQQEIAKKLDVSRPTVSRLLKQAKDSGIVEIKIHNPVEAGELLSERLKDKFSLKEVVVASVSEYDNTLIKRHLGETAASYLNKIVKDHDVIATSWGTTVYELATKLKPKPISHTTVVQLNGGVSHSETKTYASEIIHLFGEAFHTQTFLLPLPAIVDHIVVKQAIEADRHIRKILDLGKQANIAIFSVGTPVVDSVLLQAEYFSEEDKHLIQSKAAGEICSRFFDKNGEICVENLNNRTIGIELHELAKKEKSILVAGGPKKLEAIYGALKGKYANVLITDEHTASLLVDMEY</sequence>
<organism evidence="6 7">
    <name type="scientific">Metabacillus litoralis</name>
    <dbReference type="NCBI Taxonomy" id="152268"/>
    <lineage>
        <taxon>Bacteria</taxon>
        <taxon>Bacillati</taxon>
        <taxon>Bacillota</taxon>
        <taxon>Bacilli</taxon>
        <taxon>Bacillales</taxon>
        <taxon>Bacillaceae</taxon>
        <taxon>Metabacillus</taxon>
    </lineage>
</organism>